<dbReference type="PANTHER" id="PTHR15004:SF0">
    <property type="entry name" value="GLUTAMYL-TRNA(GLN) AMIDOTRANSFERASE SUBUNIT C, MITOCHONDRIAL"/>
    <property type="match status" value="1"/>
</dbReference>
<dbReference type="RefSeq" id="WP_270455196.1">
    <property type="nucleotide sequence ID" value="NZ_JADPIE010000009.1"/>
</dbReference>
<dbReference type="GO" id="GO:0070681">
    <property type="term" value="P:glutaminyl-tRNAGln biosynthesis via transamidation"/>
    <property type="evidence" value="ECO:0007669"/>
    <property type="project" value="TreeGrafter"/>
</dbReference>
<comment type="function">
    <text evidence="3 6">Allows the formation of correctly charged Asn-tRNA(Asn) or Gln-tRNA(Gln) through the transamidation of misacylated Asp-tRNA(Asn) or Glu-tRNA(Gln) in organisms which lack either or both of asparaginyl-tRNA or glutaminyl-tRNA synthetases. The reaction takes place in the presence of glutamine and ATP through an activated phospho-Asp-tRNA(Asn) or phospho-Glu-tRNA(Gln).</text>
</comment>
<keyword evidence="6" id="KW-0547">Nucleotide-binding</keyword>
<dbReference type="AlphaFoldDB" id="A0A931AWQ0"/>
<dbReference type="EC" id="6.3.5.-" evidence="6"/>
<dbReference type="Proteomes" id="UP000621436">
    <property type="component" value="Unassembled WGS sequence"/>
</dbReference>
<dbReference type="Gene3D" id="1.10.20.60">
    <property type="entry name" value="Glu-tRNAGln amidotransferase C subunit, N-terminal domain"/>
    <property type="match status" value="1"/>
</dbReference>
<comment type="subunit">
    <text evidence="2 6">Heterotrimer of A, B and C subunits.</text>
</comment>
<feature type="compositionally biased region" description="Basic and acidic residues" evidence="7">
    <location>
        <begin position="61"/>
        <end position="85"/>
    </location>
</feature>
<evidence type="ECO:0000256" key="2">
    <source>
        <dbReference type="ARBA" id="ARBA00011123"/>
    </source>
</evidence>
<sequence>MLSKEEVRHLANLSKLELSEEESEEFTEQLGDILSYIGKIMDVDTEDVPPTYHPLENTNVLREDKVTNSDDRDNLLDEAPDKIDSQFRVPGRK</sequence>
<evidence type="ECO:0000256" key="4">
    <source>
        <dbReference type="ARBA" id="ARBA00047380"/>
    </source>
</evidence>
<evidence type="ECO:0000256" key="1">
    <source>
        <dbReference type="ARBA" id="ARBA00010757"/>
    </source>
</evidence>
<accession>A0A931AWQ0</accession>
<dbReference type="GO" id="GO:0005524">
    <property type="term" value="F:ATP binding"/>
    <property type="evidence" value="ECO:0007669"/>
    <property type="project" value="UniProtKB-KW"/>
</dbReference>
<dbReference type="Pfam" id="PF02686">
    <property type="entry name" value="GatC"/>
    <property type="match status" value="1"/>
</dbReference>
<keyword evidence="6" id="KW-0067">ATP-binding</keyword>
<dbReference type="PANTHER" id="PTHR15004">
    <property type="entry name" value="GLUTAMYL-TRNA(GLN) AMIDOTRANSFERASE SUBUNIT C, MITOCHONDRIAL"/>
    <property type="match status" value="1"/>
</dbReference>
<evidence type="ECO:0000256" key="6">
    <source>
        <dbReference type="HAMAP-Rule" id="MF_00122"/>
    </source>
</evidence>
<evidence type="ECO:0000313" key="8">
    <source>
        <dbReference type="EMBL" id="MBF8438099.1"/>
    </source>
</evidence>
<dbReference type="InterPro" id="IPR003837">
    <property type="entry name" value="GatC"/>
</dbReference>
<feature type="region of interest" description="Disordered" evidence="7">
    <location>
        <begin position="48"/>
        <end position="93"/>
    </location>
</feature>
<comment type="catalytic activity">
    <reaction evidence="4 6">
        <text>L-aspartyl-tRNA(Asn) + L-glutamine + ATP + H2O = L-asparaginyl-tRNA(Asn) + L-glutamate + ADP + phosphate + 2 H(+)</text>
        <dbReference type="Rhea" id="RHEA:14513"/>
        <dbReference type="Rhea" id="RHEA-COMP:9674"/>
        <dbReference type="Rhea" id="RHEA-COMP:9677"/>
        <dbReference type="ChEBI" id="CHEBI:15377"/>
        <dbReference type="ChEBI" id="CHEBI:15378"/>
        <dbReference type="ChEBI" id="CHEBI:29985"/>
        <dbReference type="ChEBI" id="CHEBI:30616"/>
        <dbReference type="ChEBI" id="CHEBI:43474"/>
        <dbReference type="ChEBI" id="CHEBI:58359"/>
        <dbReference type="ChEBI" id="CHEBI:78515"/>
        <dbReference type="ChEBI" id="CHEBI:78516"/>
        <dbReference type="ChEBI" id="CHEBI:456216"/>
    </reaction>
</comment>
<evidence type="ECO:0000313" key="9">
    <source>
        <dbReference type="Proteomes" id="UP000621436"/>
    </source>
</evidence>
<name>A0A931AWQ0_9FIRM</name>
<dbReference type="SUPFAM" id="SSF141000">
    <property type="entry name" value="Glu-tRNAGln amidotransferase C subunit"/>
    <property type="match status" value="1"/>
</dbReference>
<evidence type="ECO:0000256" key="5">
    <source>
        <dbReference type="ARBA" id="ARBA00047913"/>
    </source>
</evidence>
<dbReference type="GO" id="GO:0006450">
    <property type="term" value="P:regulation of translational fidelity"/>
    <property type="evidence" value="ECO:0007669"/>
    <property type="project" value="InterPro"/>
</dbReference>
<keyword evidence="6" id="KW-0648">Protein biosynthesis</keyword>
<reference evidence="8" key="1">
    <citation type="submission" date="2020-11" db="EMBL/GenBank/DDBJ databases">
        <title>Halonatronomonas betainensis gen. nov., sp. nov. a novel haloalkaliphilic representative of the family Halanaerobiacae capable of betaine degradation.</title>
        <authorList>
            <person name="Boltyanskaya Y."/>
            <person name="Kevbrin V."/>
            <person name="Detkova E."/>
            <person name="Grouzdev D.S."/>
            <person name="Koziaeva V."/>
            <person name="Zhilina T."/>
        </authorList>
    </citation>
    <scope>NUCLEOTIDE SEQUENCE</scope>
    <source>
        <strain evidence="8">Z-7014</strain>
    </source>
</reference>
<comment type="similarity">
    <text evidence="1 6">Belongs to the GatC family.</text>
</comment>
<keyword evidence="6" id="KW-0436">Ligase</keyword>
<comment type="caution">
    <text evidence="8">The sequence shown here is derived from an EMBL/GenBank/DDBJ whole genome shotgun (WGS) entry which is preliminary data.</text>
</comment>
<keyword evidence="9" id="KW-1185">Reference proteome</keyword>
<protein>
    <recommendedName>
        <fullName evidence="6">Aspartyl/glutamyl-tRNA(Asn/Gln) amidotransferase subunit C</fullName>
        <shortName evidence="6">Asp/Glu-ADT subunit C</shortName>
        <ecNumber evidence="6">6.3.5.-</ecNumber>
    </recommendedName>
</protein>
<organism evidence="8 9">
    <name type="scientific">Halonatronomonas betaini</name>
    <dbReference type="NCBI Taxonomy" id="2778430"/>
    <lineage>
        <taxon>Bacteria</taxon>
        <taxon>Bacillati</taxon>
        <taxon>Bacillota</taxon>
        <taxon>Clostridia</taxon>
        <taxon>Halanaerobiales</taxon>
        <taxon>Halarsenatibacteraceae</taxon>
        <taxon>Halonatronomonas</taxon>
    </lineage>
</organism>
<dbReference type="HAMAP" id="MF_00122">
    <property type="entry name" value="GatC"/>
    <property type="match status" value="1"/>
</dbReference>
<evidence type="ECO:0000256" key="7">
    <source>
        <dbReference type="SAM" id="MobiDB-lite"/>
    </source>
</evidence>
<evidence type="ECO:0000256" key="3">
    <source>
        <dbReference type="ARBA" id="ARBA00024799"/>
    </source>
</evidence>
<gene>
    <name evidence="6 8" type="primary">gatC</name>
    <name evidence="8" type="ORF">I0Q91_13485</name>
</gene>
<dbReference type="NCBIfam" id="TIGR00135">
    <property type="entry name" value="gatC"/>
    <property type="match status" value="1"/>
</dbReference>
<proteinExistence type="inferred from homology"/>
<dbReference type="GO" id="GO:0006412">
    <property type="term" value="P:translation"/>
    <property type="evidence" value="ECO:0007669"/>
    <property type="project" value="UniProtKB-UniRule"/>
</dbReference>
<comment type="catalytic activity">
    <reaction evidence="5 6">
        <text>L-glutamyl-tRNA(Gln) + L-glutamine + ATP + H2O = L-glutaminyl-tRNA(Gln) + L-glutamate + ADP + phosphate + H(+)</text>
        <dbReference type="Rhea" id="RHEA:17521"/>
        <dbReference type="Rhea" id="RHEA-COMP:9681"/>
        <dbReference type="Rhea" id="RHEA-COMP:9684"/>
        <dbReference type="ChEBI" id="CHEBI:15377"/>
        <dbReference type="ChEBI" id="CHEBI:15378"/>
        <dbReference type="ChEBI" id="CHEBI:29985"/>
        <dbReference type="ChEBI" id="CHEBI:30616"/>
        <dbReference type="ChEBI" id="CHEBI:43474"/>
        <dbReference type="ChEBI" id="CHEBI:58359"/>
        <dbReference type="ChEBI" id="CHEBI:78520"/>
        <dbReference type="ChEBI" id="CHEBI:78521"/>
        <dbReference type="ChEBI" id="CHEBI:456216"/>
    </reaction>
</comment>
<dbReference type="GO" id="GO:0050567">
    <property type="term" value="F:glutaminyl-tRNA synthase (glutamine-hydrolyzing) activity"/>
    <property type="evidence" value="ECO:0007669"/>
    <property type="project" value="UniProtKB-UniRule"/>
</dbReference>
<dbReference type="InterPro" id="IPR036113">
    <property type="entry name" value="Asp/Glu-ADT_sf_sub_c"/>
</dbReference>
<dbReference type="EMBL" id="JADPIE010000009">
    <property type="protein sequence ID" value="MBF8438099.1"/>
    <property type="molecule type" value="Genomic_DNA"/>
</dbReference>